<evidence type="ECO:0000313" key="1">
    <source>
        <dbReference type="EMBL" id="QNO56338.1"/>
    </source>
</evidence>
<evidence type="ECO:0008006" key="2">
    <source>
        <dbReference type="Google" id="ProtNLM"/>
    </source>
</evidence>
<dbReference type="CDD" id="cd04491">
    <property type="entry name" value="SoSSB_OBF"/>
    <property type="match status" value="1"/>
</dbReference>
<gene>
    <name evidence="1" type="ORF">CHKFHCLN_00012</name>
</gene>
<proteinExistence type="predicted"/>
<accession>A0A7G9Z7V4</accession>
<dbReference type="SUPFAM" id="SSF50249">
    <property type="entry name" value="Nucleic acid-binding proteins"/>
    <property type="match status" value="1"/>
</dbReference>
<organism evidence="1">
    <name type="scientific">Candidatus Methanophaga sp. ANME-1 ERB7</name>
    <dbReference type="NCBI Taxonomy" id="2759913"/>
    <lineage>
        <taxon>Archaea</taxon>
        <taxon>Methanobacteriati</taxon>
        <taxon>Methanobacteriota</taxon>
        <taxon>Stenosarchaea group</taxon>
        <taxon>Methanomicrobia</taxon>
        <taxon>Candidatus Methanophagales</taxon>
        <taxon>Candidatus Methanophagaceae</taxon>
        <taxon>Candidatus Methanophaga</taxon>
    </lineage>
</organism>
<dbReference type="InterPro" id="IPR012340">
    <property type="entry name" value="NA-bd_OB-fold"/>
</dbReference>
<reference evidence="1" key="1">
    <citation type="submission" date="2020-06" db="EMBL/GenBank/DDBJ databases">
        <title>Unique genomic features of the anaerobic methanotrophic archaea.</title>
        <authorList>
            <person name="Chadwick G.L."/>
            <person name="Skennerton C.T."/>
            <person name="Laso-Perez R."/>
            <person name="Leu A.O."/>
            <person name="Speth D.R."/>
            <person name="Yu H."/>
            <person name="Morgan-Lang C."/>
            <person name="Hatzenpichler R."/>
            <person name="Goudeau D."/>
            <person name="Malmstrom R."/>
            <person name="Brazelton W.J."/>
            <person name="Woyke T."/>
            <person name="Hallam S.J."/>
            <person name="Tyson G.W."/>
            <person name="Wegener G."/>
            <person name="Boetius A."/>
            <person name="Orphan V."/>
        </authorList>
    </citation>
    <scope>NUCLEOTIDE SEQUENCE</scope>
</reference>
<name>A0A7G9Z7V4_9EURY</name>
<protein>
    <recommendedName>
        <fullName evidence="2">OB domain-containing protein</fullName>
    </recommendedName>
</protein>
<dbReference type="EMBL" id="MT631653">
    <property type="protein sequence ID" value="QNO56338.1"/>
    <property type="molecule type" value="Genomic_DNA"/>
</dbReference>
<sequence length="315" mass="36462">MATITGKVLRILAFNSTADETKEVVDLIIADEYDYTRVSLWDDKVELVRRSELKAGDVLRIENASEARGEKRANAGKNARITKLATDIHALSHAKSSNLTVLAVARPEKGQVCIAGIDENGEWIRPQGVYESDVFSSGSEKIKTLSISKVYVDAWRGRRPRKEDRYFVFCDGLARELNAEKRREFLERYTDESVDAVFKSGMSLGLIKPHILQVYEERKKKKKKKGQKSHELYIRFNFKDASGRVYRRWSCRCSDFYNSWNELKRTHRWTYGWRMLRYLRKNDTYLAIGLTYTDYGSNRLEYGAYPMIVGVHVLA</sequence>
<dbReference type="AlphaFoldDB" id="A0A7G9Z7V4"/>
<dbReference type="Gene3D" id="2.40.50.140">
    <property type="entry name" value="Nucleic acid-binding proteins"/>
    <property type="match status" value="1"/>
</dbReference>